<dbReference type="Proteomes" id="UP001168540">
    <property type="component" value="Unassembled WGS sequence"/>
</dbReference>
<reference evidence="1" key="1">
    <citation type="submission" date="2023-06" db="EMBL/GenBank/DDBJ databases">
        <authorList>
            <person name="Zhang S."/>
        </authorList>
    </citation>
    <scope>NUCLEOTIDE SEQUENCE</scope>
    <source>
        <strain evidence="1">SG2303</strain>
    </source>
</reference>
<proteinExistence type="predicted"/>
<name>A0ABT7XN96_9NEIS</name>
<organism evidence="1 2">
    <name type="scientific">Crenobacter oryzisoli</name>
    <dbReference type="NCBI Taxonomy" id="3056844"/>
    <lineage>
        <taxon>Bacteria</taxon>
        <taxon>Pseudomonadati</taxon>
        <taxon>Pseudomonadota</taxon>
        <taxon>Betaproteobacteria</taxon>
        <taxon>Neisseriales</taxon>
        <taxon>Neisseriaceae</taxon>
        <taxon>Crenobacter</taxon>
    </lineage>
</organism>
<gene>
    <name evidence="1" type="ORF">QU481_10250</name>
</gene>
<dbReference type="EMBL" id="JAUEDK010000015">
    <property type="protein sequence ID" value="MDN0075271.1"/>
    <property type="molecule type" value="Genomic_DNA"/>
</dbReference>
<protein>
    <recommendedName>
        <fullName evidence="3">Transposase</fullName>
    </recommendedName>
</protein>
<comment type="caution">
    <text evidence="1">The sequence shown here is derived from an EMBL/GenBank/DDBJ whole genome shotgun (WGS) entry which is preliminary data.</text>
</comment>
<evidence type="ECO:0008006" key="3">
    <source>
        <dbReference type="Google" id="ProtNLM"/>
    </source>
</evidence>
<evidence type="ECO:0000313" key="1">
    <source>
        <dbReference type="EMBL" id="MDN0075271.1"/>
    </source>
</evidence>
<evidence type="ECO:0000313" key="2">
    <source>
        <dbReference type="Proteomes" id="UP001168540"/>
    </source>
</evidence>
<sequence>MQQIVNRLLRLAQPTLRRYRHGERFAALLSGLALLQVSLYRINLAKCAEPQ</sequence>
<accession>A0ABT7XN96</accession>
<keyword evidence="2" id="KW-1185">Reference proteome</keyword>